<comment type="caution">
    <text evidence="1">The sequence shown here is derived from an EMBL/GenBank/DDBJ whole genome shotgun (WGS) entry which is preliminary data.</text>
</comment>
<protein>
    <submittedName>
        <fullName evidence="1">Uncharacterized protein</fullName>
    </submittedName>
</protein>
<reference evidence="1" key="1">
    <citation type="journal article" date="2021" name="J. Hered.">
        <title>Genome Assembly of Salicaceae Populus deltoides (Eastern Cottonwood) I-69 Based on Nanopore Sequencing and Hi-C Technologies.</title>
        <authorList>
            <person name="Bai S."/>
            <person name="Wu H."/>
            <person name="Zhang J."/>
            <person name="Pan Z."/>
            <person name="Zhao W."/>
            <person name="Li Z."/>
            <person name="Tong C."/>
        </authorList>
    </citation>
    <scope>NUCLEOTIDE SEQUENCE</scope>
    <source>
        <tissue evidence="1">Leaf</tissue>
    </source>
</reference>
<keyword evidence="2" id="KW-1185">Reference proteome</keyword>
<name>A0A8T2ZXE5_POPDE</name>
<dbReference type="AlphaFoldDB" id="A0A8T2ZXE5"/>
<organism evidence="1 2">
    <name type="scientific">Populus deltoides</name>
    <name type="common">Eastern poplar</name>
    <name type="synonym">Eastern cottonwood</name>
    <dbReference type="NCBI Taxonomy" id="3696"/>
    <lineage>
        <taxon>Eukaryota</taxon>
        <taxon>Viridiplantae</taxon>
        <taxon>Streptophyta</taxon>
        <taxon>Embryophyta</taxon>
        <taxon>Tracheophyta</taxon>
        <taxon>Spermatophyta</taxon>
        <taxon>Magnoliopsida</taxon>
        <taxon>eudicotyledons</taxon>
        <taxon>Gunneridae</taxon>
        <taxon>Pentapetalae</taxon>
        <taxon>rosids</taxon>
        <taxon>fabids</taxon>
        <taxon>Malpighiales</taxon>
        <taxon>Salicaceae</taxon>
        <taxon>Saliceae</taxon>
        <taxon>Populus</taxon>
    </lineage>
</organism>
<accession>A0A8T2ZXE5</accession>
<sequence>MEYHFTQILQPCLELMRVVDLVKIPRVSQTITCPVPGGRFPELNKIPVKLCPRKPGNAPNVYAPTEKAEKELGWKILRGKYGRGGDVQRTMLMGSLHKLFQINPRRMDHSNYGELFLLDFDFDLIGGIVGLFAIHPHSDLLSSSWKSLSLSAKHIKIQTSLSILKWKPKGSCAE</sequence>
<dbReference type="Proteomes" id="UP000807159">
    <property type="component" value="Chromosome 1"/>
</dbReference>
<evidence type="ECO:0000313" key="1">
    <source>
        <dbReference type="EMBL" id="KAH8521979.1"/>
    </source>
</evidence>
<dbReference type="EMBL" id="JACEGQ020000001">
    <property type="protein sequence ID" value="KAH8521979.1"/>
    <property type="molecule type" value="Genomic_DNA"/>
</dbReference>
<gene>
    <name evidence="1" type="ORF">H0E87_002848</name>
</gene>
<evidence type="ECO:0000313" key="2">
    <source>
        <dbReference type="Proteomes" id="UP000807159"/>
    </source>
</evidence>
<dbReference type="Gene3D" id="3.90.25.10">
    <property type="entry name" value="UDP-galactose 4-epimerase, domain 1"/>
    <property type="match status" value="1"/>
</dbReference>
<proteinExistence type="predicted"/>